<protein>
    <recommendedName>
        <fullName evidence="3">F-box domain-containing protein</fullName>
    </recommendedName>
</protein>
<organism evidence="1 2">
    <name type="scientific">Favolaschia claudopus</name>
    <dbReference type="NCBI Taxonomy" id="2862362"/>
    <lineage>
        <taxon>Eukaryota</taxon>
        <taxon>Fungi</taxon>
        <taxon>Dikarya</taxon>
        <taxon>Basidiomycota</taxon>
        <taxon>Agaricomycotina</taxon>
        <taxon>Agaricomycetes</taxon>
        <taxon>Agaricomycetidae</taxon>
        <taxon>Agaricales</taxon>
        <taxon>Marasmiineae</taxon>
        <taxon>Mycenaceae</taxon>
        <taxon>Favolaschia</taxon>
    </lineage>
</organism>
<sequence>MEDPAFPAELEREIFETIAALYPSTIPTLLLVARRISVWIEPLLYTVVRTDIKGMHSAVERAMKTKPDSFFTRSVRHIYLGPYKFDGPLLVRMCPNLISLAYIRPRGQPVLLAAVHSFRNIQRWSGSLVDLFDAADVVDLSLPVFKTVTHMDVFDDLESKNQYSSKLSASLAALPALTHLCLNRTAEPRPIRYFLQHCAGLQVLVIMWSKPLPAKAMLRALREAGITDVRYVVAVCNGYWGDWEVGARGGVDFWAAAEDLIARKRSGKIEGIRYSRFRMLLLICRRVLPSS</sequence>
<dbReference type="AlphaFoldDB" id="A0AAW0DMH8"/>
<name>A0AAW0DMH8_9AGAR</name>
<comment type="caution">
    <text evidence="1">The sequence shown here is derived from an EMBL/GenBank/DDBJ whole genome shotgun (WGS) entry which is preliminary data.</text>
</comment>
<proteinExistence type="predicted"/>
<evidence type="ECO:0000313" key="2">
    <source>
        <dbReference type="Proteomes" id="UP001362999"/>
    </source>
</evidence>
<gene>
    <name evidence="1" type="ORF">R3P38DRAFT_1638276</name>
</gene>
<dbReference type="EMBL" id="JAWWNJ010000007">
    <property type="protein sequence ID" value="KAK7052185.1"/>
    <property type="molecule type" value="Genomic_DNA"/>
</dbReference>
<dbReference type="Proteomes" id="UP001362999">
    <property type="component" value="Unassembled WGS sequence"/>
</dbReference>
<reference evidence="1 2" key="1">
    <citation type="journal article" date="2024" name="J Genomics">
        <title>Draft genome sequencing and assembly of Favolaschia claudopus CIRM-BRFM 2984 isolated from oak limbs.</title>
        <authorList>
            <person name="Navarro D."/>
            <person name="Drula E."/>
            <person name="Chaduli D."/>
            <person name="Cazenave R."/>
            <person name="Ahrendt S."/>
            <person name="Wang J."/>
            <person name="Lipzen A."/>
            <person name="Daum C."/>
            <person name="Barry K."/>
            <person name="Grigoriev I.V."/>
            <person name="Favel A."/>
            <person name="Rosso M.N."/>
            <person name="Martin F."/>
        </authorList>
    </citation>
    <scope>NUCLEOTIDE SEQUENCE [LARGE SCALE GENOMIC DNA]</scope>
    <source>
        <strain evidence="1 2">CIRM-BRFM 2984</strain>
    </source>
</reference>
<evidence type="ECO:0000313" key="1">
    <source>
        <dbReference type="EMBL" id="KAK7052185.1"/>
    </source>
</evidence>
<accession>A0AAW0DMH8</accession>
<evidence type="ECO:0008006" key="3">
    <source>
        <dbReference type="Google" id="ProtNLM"/>
    </source>
</evidence>
<keyword evidence="2" id="KW-1185">Reference proteome</keyword>